<keyword evidence="4 10" id="KW-0812">Transmembrane</keyword>
<evidence type="ECO:0000256" key="1">
    <source>
        <dbReference type="ARBA" id="ARBA00004141"/>
    </source>
</evidence>
<evidence type="ECO:0000313" key="11">
    <source>
        <dbReference type="EMBL" id="KAL3316728.1"/>
    </source>
</evidence>
<dbReference type="GO" id="GO:0016020">
    <property type="term" value="C:membrane"/>
    <property type="evidence" value="ECO:0007669"/>
    <property type="project" value="UniProtKB-SubCell"/>
</dbReference>
<evidence type="ECO:0000256" key="6">
    <source>
        <dbReference type="ARBA" id="ARBA00022989"/>
    </source>
</evidence>
<dbReference type="Pfam" id="PF01151">
    <property type="entry name" value="ELO"/>
    <property type="match status" value="1"/>
</dbReference>
<dbReference type="GO" id="GO:0009922">
    <property type="term" value="F:fatty acid elongase activity"/>
    <property type="evidence" value="ECO:0007669"/>
    <property type="project" value="UniProtKB-EC"/>
</dbReference>
<dbReference type="PANTHER" id="PTHR11157">
    <property type="entry name" value="FATTY ACID ACYL TRANSFERASE-RELATED"/>
    <property type="match status" value="1"/>
</dbReference>
<evidence type="ECO:0000256" key="4">
    <source>
        <dbReference type="ARBA" id="ARBA00022692"/>
    </source>
</evidence>
<evidence type="ECO:0000256" key="8">
    <source>
        <dbReference type="ARBA" id="ARBA00023136"/>
    </source>
</evidence>
<evidence type="ECO:0000256" key="2">
    <source>
        <dbReference type="ARBA" id="ARBA00022516"/>
    </source>
</evidence>
<evidence type="ECO:0000313" key="12">
    <source>
        <dbReference type="Proteomes" id="UP001626550"/>
    </source>
</evidence>
<feature type="transmembrane region" description="Helical" evidence="10">
    <location>
        <begin position="28"/>
        <end position="47"/>
    </location>
</feature>
<comment type="similarity">
    <text evidence="10">Belongs to the ELO family.</text>
</comment>
<keyword evidence="6 10" id="KW-1133">Transmembrane helix</keyword>
<dbReference type="Proteomes" id="UP001626550">
    <property type="component" value="Unassembled WGS sequence"/>
</dbReference>
<evidence type="ECO:0000256" key="9">
    <source>
        <dbReference type="ARBA" id="ARBA00023160"/>
    </source>
</evidence>
<keyword evidence="2 10" id="KW-0444">Lipid biosynthesis</keyword>
<protein>
    <recommendedName>
        <fullName evidence="10">Elongation of very long chain fatty acids protein</fullName>
        <ecNumber evidence="10">2.3.1.199</ecNumber>
    </recommendedName>
    <alternativeName>
        <fullName evidence="10">Very-long-chain 3-oxoacyl-CoA synthase</fullName>
    </alternativeName>
</protein>
<dbReference type="PANTHER" id="PTHR11157:SF69">
    <property type="entry name" value="ELONGATION OF VERY LONG CHAIN FATTY ACIDS PROTEIN 7"/>
    <property type="match status" value="1"/>
</dbReference>
<proteinExistence type="inferred from homology"/>
<keyword evidence="8 10" id="KW-0472">Membrane</keyword>
<keyword evidence="3 10" id="KW-0808">Transferase</keyword>
<comment type="caution">
    <text evidence="11">The sequence shown here is derived from an EMBL/GenBank/DDBJ whole genome shotgun (WGS) entry which is preliminary data.</text>
</comment>
<keyword evidence="5 10" id="KW-0276">Fatty acid metabolism</keyword>
<evidence type="ECO:0000256" key="3">
    <source>
        <dbReference type="ARBA" id="ARBA00022679"/>
    </source>
</evidence>
<gene>
    <name evidence="11" type="ORF">Ciccas_004619</name>
</gene>
<feature type="transmembrane region" description="Helical" evidence="10">
    <location>
        <begin position="187"/>
        <end position="208"/>
    </location>
</feature>
<sequence>MNLYPPEWKPRSIDSRVKGLFKLEDTHLITGLLTLYLLIAILARVLASSRKRKPVVGFYCEESGQFNHQDGDPNGAITRILIAYDFVMLLLNSYVFIDLLIMAHVDRLKVFSCPVQNVGSTPLSIRAIRTTHFFWIGQFAQLSDTVFCLLRGKFQQVTLLHVCYRFVAPIGLRWFLLYSPISTLQMLVLVSSATQTLVYSYYALAAFAGPKATIWWKKHISQFQLLAHLVIILGLSQVFWPNITCIEFKLIPAAFMILCSANFLLLVRFYCKTYIRKSQATFTDDFDNFYKHKSL</sequence>
<name>A0ABD2QB43_9PLAT</name>
<evidence type="ECO:0000256" key="10">
    <source>
        <dbReference type="RuleBase" id="RU361115"/>
    </source>
</evidence>
<dbReference type="EC" id="2.3.1.199" evidence="10"/>
<feature type="transmembrane region" description="Helical" evidence="10">
    <location>
        <begin position="86"/>
        <end position="105"/>
    </location>
</feature>
<dbReference type="AlphaFoldDB" id="A0ABD2QB43"/>
<comment type="catalytic activity">
    <reaction evidence="10">
        <text>a very-long-chain acyl-CoA + malonyl-CoA + H(+) = a very-long-chain 3-oxoacyl-CoA + CO2 + CoA</text>
        <dbReference type="Rhea" id="RHEA:32727"/>
        <dbReference type="ChEBI" id="CHEBI:15378"/>
        <dbReference type="ChEBI" id="CHEBI:16526"/>
        <dbReference type="ChEBI" id="CHEBI:57287"/>
        <dbReference type="ChEBI" id="CHEBI:57384"/>
        <dbReference type="ChEBI" id="CHEBI:90725"/>
        <dbReference type="ChEBI" id="CHEBI:90736"/>
        <dbReference type="EC" id="2.3.1.199"/>
    </reaction>
</comment>
<comment type="subcellular location">
    <subcellularLocation>
        <location evidence="1">Membrane</location>
        <topology evidence="1">Multi-pass membrane protein</topology>
    </subcellularLocation>
</comment>
<feature type="transmembrane region" description="Helical" evidence="10">
    <location>
        <begin position="220"/>
        <end position="239"/>
    </location>
</feature>
<dbReference type="EMBL" id="JBJKFK010000491">
    <property type="protein sequence ID" value="KAL3316728.1"/>
    <property type="molecule type" value="Genomic_DNA"/>
</dbReference>
<feature type="transmembrane region" description="Helical" evidence="10">
    <location>
        <begin position="251"/>
        <end position="271"/>
    </location>
</feature>
<organism evidence="11 12">
    <name type="scientific">Cichlidogyrus casuarinus</name>
    <dbReference type="NCBI Taxonomy" id="1844966"/>
    <lineage>
        <taxon>Eukaryota</taxon>
        <taxon>Metazoa</taxon>
        <taxon>Spiralia</taxon>
        <taxon>Lophotrochozoa</taxon>
        <taxon>Platyhelminthes</taxon>
        <taxon>Monogenea</taxon>
        <taxon>Monopisthocotylea</taxon>
        <taxon>Dactylogyridea</taxon>
        <taxon>Ancyrocephalidae</taxon>
        <taxon>Cichlidogyrus</taxon>
    </lineage>
</organism>
<evidence type="ECO:0000256" key="7">
    <source>
        <dbReference type="ARBA" id="ARBA00023098"/>
    </source>
</evidence>
<keyword evidence="12" id="KW-1185">Reference proteome</keyword>
<keyword evidence="9 10" id="KW-0275">Fatty acid biosynthesis</keyword>
<dbReference type="InterPro" id="IPR002076">
    <property type="entry name" value="ELO_fam"/>
</dbReference>
<reference evidence="11 12" key="1">
    <citation type="submission" date="2024-11" db="EMBL/GenBank/DDBJ databases">
        <title>Adaptive evolution of stress response genes in parasites aligns with host niche diversity.</title>
        <authorList>
            <person name="Hahn C."/>
            <person name="Resl P."/>
        </authorList>
    </citation>
    <scope>NUCLEOTIDE SEQUENCE [LARGE SCALE GENOMIC DNA]</scope>
    <source>
        <strain evidence="11">EGGRZ-B1_66</strain>
        <tissue evidence="11">Body</tissue>
    </source>
</reference>
<evidence type="ECO:0000256" key="5">
    <source>
        <dbReference type="ARBA" id="ARBA00022832"/>
    </source>
</evidence>
<keyword evidence="7 10" id="KW-0443">Lipid metabolism</keyword>
<accession>A0ABD2QB43</accession>
<dbReference type="GO" id="GO:0006633">
    <property type="term" value="P:fatty acid biosynthetic process"/>
    <property type="evidence" value="ECO:0007669"/>
    <property type="project" value="UniProtKB-KW"/>
</dbReference>